<feature type="binding site" evidence="5">
    <location>
        <position position="292"/>
    </location>
    <ligand>
        <name>Fe cation</name>
        <dbReference type="ChEBI" id="CHEBI:24875"/>
        <note>catalytic</note>
    </ligand>
</feature>
<name>A0A0U3PPQ0_9HYPH</name>
<dbReference type="GO" id="GO:0016121">
    <property type="term" value="P:carotene catabolic process"/>
    <property type="evidence" value="ECO:0007669"/>
    <property type="project" value="TreeGrafter"/>
</dbReference>
<dbReference type="STRING" id="121719.APZ00_21235"/>
<protein>
    <recommendedName>
        <fullName evidence="6">Dioxygenase</fullName>
        <ecNumber evidence="6">1.13.11.-</ecNumber>
    </recommendedName>
</protein>
<dbReference type="KEGG" id="pphr:APZ00_21235"/>
<dbReference type="EC" id="1.13.11.-" evidence="6"/>
<keyword evidence="8" id="KW-1185">Reference proteome</keyword>
<comment type="similarity">
    <text evidence="1 6">Belongs to the carotenoid oxygenase family.</text>
</comment>
<dbReference type="PANTHER" id="PTHR10543">
    <property type="entry name" value="BETA-CAROTENE DIOXYGENASE"/>
    <property type="match status" value="1"/>
</dbReference>
<dbReference type="EMBL" id="CP013068">
    <property type="protein sequence ID" value="ALV29261.1"/>
    <property type="molecule type" value="Genomic_DNA"/>
</dbReference>
<dbReference type="PANTHER" id="PTHR10543:SF89">
    <property type="entry name" value="CAROTENOID 9,10(9',10')-CLEAVAGE DIOXYGENASE 1"/>
    <property type="match status" value="1"/>
</dbReference>
<feature type="binding site" evidence="5">
    <location>
        <position position="480"/>
    </location>
    <ligand>
        <name>Fe cation</name>
        <dbReference type="ChEBI" id="CHEBI:24875"/>
        <note>catalytic</note>
    </ligand>
</feature>
<dbReference type="GO" id="GO:0046872">
    <property type="term" value="F:metal ion binding"/>
    <property type="evidence" value="ECO:0007669"/>
    <property type="project" value="UniProtKB-KW"/>
</dbReference>
<evidence type="ECO:0000256" key="5">
    <source>
        <dbReference type="PIRSR" id="PIRSR604294-1"/>
    </source>
</evidence>
<evidence type="ECO:0000313" key="8">
    <source>
        <dbReference type="Proteomes" id="UP000064921"/>
    </source>
</evidence>
<keyword evidence="4 5" id="KW-0408">Iron</keyword>
<dbReference type="RefSeq" id="WP_058900148.1">
    <property type="nucleotide sequence ID" value="NZ_CP013068.1"/>
</dbReference>
<keyword evidence="3 6" id="KW-0560">Oxidoreductase</keyword>
<reference evidence="7 8" key="1">
    <citation type="submission" date="2015-10" db="EMBL/GenBank/DDBJ databases">
        <title>The world's first case of liver abscess caused by Pannonibacter phragmitetus.</title>
        <authorList>
            <person name="Ming D."/>
            <person name="Wang M."/>
            <person name="Zhou Y."/>
            <person name="Jiang T."/>
            <person name="Hu S."/>
        </authorList>
    </citation>
    <scope>NUCLEOTIDE SEQUENCE [LARGE SCALE GENOMIC DNA]</scope>
    <source>
        <strain evidence="7 8">31801</strain>
    </source>
</reference>
<keyword evidence="2 5" id="KW-0479">Metal-binding</keyword>
<evidence type="ECO:0000256" key="1">
    <source>
        <dbReference type="ARBA" id="ARBA00006787"/>
    </source>
</evidence>
<evidence type="ECO:0000256" key="2">
    <source>
        <dbReference type="ARBA" id="ARBA00022723"/>
    </source>
</evidence>
<proteinExistence type="inferred from homology"/>
<evidence type="ECO:0000313" key="7">
    <source>
        <dbReference type="EMBL" id="ALV29261.1"/>
    </source>
</evidence>
<dbReference type="AlphaFoldDB" id="A0A0U3PPQ0"/>
<feature type="binding site" evidence="5">
    <location>
        <position position="227"/>
    </location>
    <ligand>
        <name>Fe cation</name>
        <dbReference type="ChEBI" id="CHEBI:24875"/>
        <note>catalytic</note>
    </ligand>
</feature>
<keyword evidence="6 7" id="KW-0223">Dioxygenase</keyword>
<evidence type="ECO:0000256" key="3">
    <source>
        <dbReference type="ARBA" id="ARBA00023002"/>
    </source>
</evidence>
<accession>A0A0U3PPQ0</accession>
<dbReference type="Proteomes" id="UP000064921">
    <property type="component" value="Chromosome"/>
</dbReference>
<comment type="cofactor">
    <cofactor evidence="5 6">
        <name>Fe(2+)</name>
        <dbReference type="ChEBI" id="CHEBI:29033"/>
    </cofactor>
    <text evidence="5 6">Binds 1 Fe(2+) ion per subunit.</text>
</comment>
<dbReference type="InterPro" id="IPR004294">
    <property type="entry name" value="Carotenoid_Oase"/>
</dbReference>
<evidence type="ECO:0000256" key="6">
    <source>
        <dbReference type="RuleBase" id="RU364048"/>
    </source>
</evidence>
<evidence type="ECO:0000256" key="4">
    <source>
        <dbReference type="ARBA" id="ARBA00023004"/>
    </source>
</evidence>
<dbReference type="Pfam" id="PF03055">
    <property type="entry name" value="RPE65"/>
    <property type="match status" value="1"/>
</dbReference>
<sequence>MNQHVMTSTGLQFPDDVVFNGYAAPVRIEGEVHDLEVIGRIPPELEGMYIRNSADHAYPPLHGKDIFLNGDGMVHSVRIQNGHADLTMRYVRTRKFQLERSARRAMFGAYRNPFTDAPEVAGEDANTANTSVLWHHGKLYALKESGRPYELDPNDLTTRGETDFGGQLKSRTFTAHPKIDPLTGECIAFAYNCEGVASDEIEVYRIGKDGEFLKTERFKAPYCSMVHDFLVSRNFIAFVICPMVCEWDRVKKGESYWHWDSQKQTYIAVIPRDQGGSAIRWYTAPKIAMQTHTFNAWDDGNRLVLDHFVNESGWLSQFPDIHNPDADELPPFGERWIVDLSTAGGDVQIERFINHIGEMPVVDGRFSMRRTRHFWFGTNHPAKWPMLPAGPKGPPFTCLGHFDEHTGKISLFYAGPDSSPEEPCFVPRSPDAEEGDGWLMTMVGRRAENRTDLVILDARNLSQGPVAILKFPCRVHEGFHGIWVPGSALGADRGF</sequence>
<dbReference type="GO" id="GO:0010436">
    <property type="term" value="F:carotenoid dioxygenase activity"/>
    <property type="evidence" value="ECO:0007669"/>
    <property type="project" value="TreeGrafter"/>
</dbReference>
<feature type="binding site" evidence="5">
    <location>
        <position position="176"/>
    </location>
    <ligand>
        <name>Fe cation</name>
        <dbReference type="ChEBI" id="CHEBI:24875"/>
        <note>catalytic</note>
    </ligand>
</feature>
<gene>
    <name evidence="7" type="ORF">APZ00_21235</name>
</gene>
<organism evidence="7 8">
    <name type="scientific">Pannonibacter phragmitetus</name>
    <dbReference type="NCBI Taxonomy" id="121719"/>
    <lineage>
        <taxon>Bacteria</taxon>
        <taxon>Pseudomonadati</taxon>
        <taxon>Pseudomonadota</taxon>
        <taxon>Alphaproteobacteria</taxon>
        <taxon>Hyphomicrobiales</taxon>
        <taxon>Stappiaceae</taxon>
        <taxon>Pannonibacter</taxon>
    </lineage>
</organism>